<dbReference type="InterPro" id="IPR023796">
    <property type="entry name" value="Serpin_dom"/>
</dbReference>
<dbReference type="InterPro" id="IPR036186">
    <property type="entry name" value="Serpin_sf"/>
</dbReference>
<dbReference type="InterPro" id="IPR023795">
    <property type="entry name" value="Serpin_CS"/>
</dbReference>
<dbReference type="Ensembl" id="ENSMMDT00005011982.1">
    <property type="protein sequence ID" value="ENSMMDP00005011632.1"/>
    <property type="gene ID" value="ENSMMDG00005006226.1"/>
</dbReference>
<dbReference type="Gene3D" id="3.30.497.10">
    <property type="entry name" value="Antithrombin, subunit I, domain 2"/>
    <property type="match status" value="1"/>
</dbReference>
<reference evidence="4" key="3">
    <citation type="submission" date="2025-09" db="UniProtKB">
        <authorList>
            <consortium name="Ensembl"/>
        </authorList>
    </citation>
    <scope>IDENTIFICATION</scope>
</reference>
<dbReference type="FunFam" id="2.10.310.10:FF:000001">
    <property type="entry name" value="Serpin family A member 1"/>
    <property type="match status" value="1"/>
</dbReference>
<dbReference type="Pfam" id="PF00079">
    <property type="entry name" value="Serpin"/>
    <property type="match status" value="1"/>
</dbReference>
<dbReference type="GO" id="GO:0007596">
    <property type="term" value="P:blood coagulation"/>
    <property type="evidence" value="ECO:0007669"/>
    <property type="project" value="InterPro"/>
</dbReference>
<dbReference type="GeneTree" id="ENSGT00940000159462"/>
<sequence length="419" mass="45524">MMKMMRRMLAGEAGARDNAANSRVMVRPVRLALAALLLALLPPAAAQGAAGAAGAAVLELSGGSADFAARLYRAVAARTDDNVLLAPFALSAGLAALMSGADGATRQQLLQGLGLAHLDAQQVPDLFQSLRNLVTRDGAAPLRQGVGVFPSQRFQVSSPYLNLVQTKYHGNTGSQTYTSPQEAQDVINRWGMEQTGNRVQDLVGPLDPQTQLLLVTAAFYQSQLSFNASFTQDERFYVDRYHIVQVPMMFQSGKFFLAYDPSLKLGVLKLPMSDGTAMLVLLPDENVDITSVEEELTAERVRAWIAQLKKTKLEVQLPRFLLEKSYSLRDVLQRLDMSEVFQDGADLSNIAGDKSLKLSEVFQKTVVSVDESGSADGGGVSVFSSLPPRLTINRPFLFLIYQEGSGSFLYMGRVVNPTQ</sequence>
<evidence type="ECO:0000259" key="3">
    <source>
        <dbReference type="SMART" id="SM00093"/>
    </source>
</evidence>
<dbReference type="CDD" id="cd02055">
    <property type="entry name" value="serpinA10_PZI"/>
    <property type="match status" value="1"/>
</dbReference>
<dbReference type="InterPro" id="IPR000215">
    <property type="entry name" value="Serpin_fam"/>
</dbReference>
<feature type="signal peptide" evidence="2">
    <location>
        <begin position="1"/>
        <end position="46"/>
    </location>
</feature>
<evidence type="ECO:0000256" key="1">
    <source>
        <dbReference type="RuleBase" id="RU000411"/>
    </source>
</evidence>
<dbReference type="InterPro" id="IPR033835">
    <property type="entry name" value="PZI_serpin_dom"/>
</dbReference>
<organism evidence="4 5">
    <name type="scientific">Myripristis murdjan</name>
    <name type="common">pinecone soldierfish</name>
    <dbReference type="NCBI Taxonomy" id="586833"/>
    <lineage>
        <taxon>Eukaryota</taxon>
        <taxon>Metazoa</taxon>
        <taxon>Chordata</taxon>
        <taxon>Craniata</taxon>
        <taxon>Vertebrata</taxon>
        <taxon>Euteleostomi</taxon>
        <taxon>Actinopterygii</taxon>
        <taxon>Neopterygii</taxon>
        <taxon>Teleostei</taxon>
        <taxon>Neoteleostei</taxon>
        <taxon>Acanthomorphata</taxon>
        <taxon>Holocentriformes</taxon>
        <taxon>Holocentridae</taxon>
        <taxon>Myripristis</taxon>
    </lineage>
</organism>
<dbReference type="AlphaFoldDB" id="A0A667X8Q4"/>
<reference evidence="4" key="2">
    <citation type="submission" date="2025-08" db="UniProtKB">
        <authorList>
            <consortium name="Ensembl"/>
        </authorList>
    </citation>
    <scope>IDENTIFICATION</scope>
</reference>
<dbReference type="InParanoid" id="A0A667X8Q4"/>
<dbReference type="GO" id="GO:0005615">
    <property type="term" value="C:extracellular space"/>
    <property type="evidence" value="ECO:0007669"/>
    <property type="project" value="InterPro"/>
</dbReference>
<comment type="similarity">
    <text evidence="1">Belongs to the serpin family.</text>
</comment>
<feature type="chain" id="PRO_5025398033" evidence="2">
    <location>
        <begin position="47"/>
        <end position="419"/>
    </location>
</feature>
<evidence type="ECO:0000313" key="5">
    <source>
        <dbReference type="Proteomes" id="UP000472263"/>
    </source>
</evidence>
<evidence type="ECO:0000256" key="2">
    <source>
        <dbReference type="SAM" id="SignalP"/>
    </source>
</evidence>
<dbReference type="SUPFAM" id="SSF56574">
    <property type="entry name" value="Serpins"/>
    <property type="match status" value="1"/>
</dbReference>
<keyword evidence="5" id="KW-1185">Reference proteome</keyword>
<dbReference type="PANTHER" id="PTHR11461:SF191">
    <property type="entry name" value="PROTEIN Z-DEPENDENT PROTEASE INHIBITOR"/>
    <property type="match status" value="1"/>
</dbReference>
<name>A0A667X8Q4_9TELE</name>
<evidence type="ECO:0000313" key="4">
    <source>
        <dbReference type="Ensembl" id="ENSMMDP00005011632.1"/>
    </source>
</evidence>
<keyword evidence="2" id="KW-0732">Signal</keyword>
<gene>
    <name evidence="4" type="primary">serpina10a</name>
</gene>
<protein>
    <submittedName>
        <fullName evidence="4">Serpin peptidase inhibitor, clade A (alpha-1 antiproteinase, antitrypsin), member 10a</fullName>
    </submittedName>
</protein>
<accession>A0A667X8Q4</accession>
<dbReference type="Proteomes" id="UP000472263">
    <property type="component" value="Chromosome 24"/>
</dbReference>
<dbReference type="InterPro" id="IPR042185">
    <property type="entry name" value="Serpin_sf_2"/>
</dbReference>
<proteinExistence type="inferred from homology"/>
<reference evidence="4" key="1">
    <citation type="submission" date="2019-06" db="EMBL/GenBank/DDBJ databases">
        <authorList>
            <consortium name="Wellcome Sanger Institute Data Sharing"/>
        </authorList>
    </citation>
    <scope>NUCLEOTIDE SEQUENCE [LARGE SCALE GENOMIC DNA]</scope>
</reference>
<dbReference type="PANTHER" id="PTHR11461">
    <property type="entry name" value="SERINE PROTEASE INHIBITOR, SERPIN"/>
    <property type="match status" value="1"/>
</dbReference>
<dbReference type="GO" id="GO:0004867">
    <property type="term" value="F:serine-type endopeptidase inhibitor activity"/>
    <property type="evidence" value="ECO:0007669"/>
    <property type="project" value="InterPro"/>
</dbReference>
<dbReference type="Gene3D" id="2.30.39.10">
    <property type="entry name" value="Alpha-1-antitrypsin, domain 1"/>
    <property type="match status" value="1"/>
</dbReference>
<dbReference type="PROSITE" id="PS00284">
    <property type="entry name" value="SERPIN"/>
    <property type="match status" value="1"/>
</dbReference>
<dbReference type="InterPro" id="IPR042178">
    <property type="entry name" value="Serpin_sf_1"/>
</dbReference>
<dbReference type="SMART" id="SM00093">
    <property type="entry name" value="SERPIN"/>
    <property type="match status" value="1"/>
</dbReference>
<dbReference type="OrthoDB" id="10063692at2759"/>
<feature type="domain" description="Serpin" evidence="3">
    <location>
        <begin position="69"/>
        <end position="417"/>
    </location>
</feature>